<evidence type="ECO:0000256" key="2">
    <source>
        <dbReference type="ARBA" id="ARBA00022723"/>
    </source>
</evidence>
<gene>
    <name evidence="8" type="ORF">POCULU_LOCUS2796</name>
</gene>
<comment type="subcellular location">
    <subcellularLocation>
        <location evidence="1">Nucleus</location>
    </subcellularLocation>
</comment>
<reference evidence="8" key="1">
    <citation type="submission" date="2021-06" db="EMBL/GenBank/DDBJ databases">
        <authorList>
            <person name="Kallberg Y."/>
            <person name="Tangrot J."/>
            <person name="Rosling A."/>
        </authorList>
    </citation>
    <scope>NUCLEOTIDE SEQUENCE</scope>
    <source>
        <strain evidence="8">IA702</strain>
    </source>
</reference>
<evidence type="ECO:0000313" key="9">
    <source>
        <dbReference type="Proteomes" id="UP000789572"/>
    </source>
</evidence>
<comment type="caution">
    <text evidence="8">The sequence shown here is derived from an EMBL/GenBank/DDBJ whole genome shotgun (WGS) entry which is preliminary data.</text>
</comment>
<keyword evidence="2" id="KW-0479">Metal-binding</keyword>
<evidence type="ECO:0000256" key="3">
    <source>
        <dbReference type="ARBA" id="ARBA00022771"/>
    </source>
</evidence>
<name>A0A9N9F356_9GLOM</name>
<organism evidence="8 9">
    <name type="scientific">Paraglomus occultum</name>
    <dbReference type="NCBI Taxonomy" id="144539"/>
    <lineage>
        <taxon>Eukaryota</taxon>
        <taxon>Fungi</taxon>
        <taxon>Fungi incertae sedis</taxon>
        <taxon>Mucoromycota</taxon>
        <taxon>Glomeromycotina</taxon>
        <taxon>Glomeromycetes</taxon>
        <taxon>Paraglomerales</taxon>
        <taxon>Paraglomeraceae</taxon>
        <taxon>Paraglomus</taxon>
    </lineage>
</organism>
<dbReference type="Gene3D" id="3.30.160.60">
    <property type="entry name" value="Classic Zinc Finger"/>
    <property type="match status" value="1"/>
</dbReference>
<dbReference type="GO" id="GO:0008270">
    <property type="term" value="F:zinc ion binding"/>
    <property type="evidence" value="ECO:0007669"/>
    <property type="project" value="UniProtKB-KW"/>
</dbReference>
<dbReference type="GO" id="GO:0005634">
    <property type="term" value="C:nucleus"/>
    <property type="evidence" value="ECO:0007669"/>
    <property type="project" value="UniProtKB-SubCell"/>
</dbReference>
<dbReference type="InterPro" id="IPR013087">
    <property type="entry name" value="Znf_C2H2_type"/>
</dbReference>
<evidence type="ECO:0000256" key="4">
    <source>
        <dbReference type="ARBA" id="ARBA00022833"/>
    </source>
</evidence>
<dbReference type="PANTHER" id="PTHR23215">
    <property type="entry name" value="ZINC FINGER PROTEIN 207"/>
    <property type="match status" value="1"/>
</dbReference>
<dbReference type="PANTHER" id="PTHR23215:SF0">
    <property type="entry name" value="BUB3-INTERACTING AND GLEBS MOTIF-CONTAINING PROTEIN ZNF207"/>
    <property type="match status" value="1"/>
</dbReference>
<dbReference type="OrthoDB" id="1306014at2759"/>
<dbReference type="Proteomes" id="UP000789572">
    <property type="component" value="Unassembled WGS sequence"/>
</dbReference>
<feature type="region of interest" description="Disordered" evidence="6">
    <location>
        <begin position="292"/>
        <end position="328"/>
    </location>
</feature>
<feature type="region of interest" description="Disordered" evidence="6">
    <location>
        <begin position="164"/>
        <end position="233"/>
    </location>
</feature>
<dbReference type="EMBL" id="CAJVPJ010000279">
    <property type="protein sequence ID" value="CAG8505506.1"/>
    <property type="molecule type" value="Genomic_DNA"/>
</dbReference>
<keyword evidence="4" id="KW-0862">Zinc</keyword>
<accession>A0A9N9F356</accession>
<feature type="compositionally biased region" description="Low complexity" evidence="6">
    <location>
        <begin position="292"/>
        <end position="314"/>
    </location>
</feature>
<evidence type="ECO:0000256" key="1">
    <source>
        <dbReference type="ARBA" id="ARBA00004123"/>
    </source>
</evidence>
<protein>
    <submittedName>
        <fullName evidence="8">7502_t:CDS:1</fullName>
    </submittedName>
</protein>
<evidence type="ECO:0000313" key="8">
    <source>
        <dbReference type="EMBL" id="CAG8505506.1"/>
    </source>
</evidence>
<sequence length="355" mass="38518">MGKKKKKQVVVRPWCWYCERDFEDEKVLIQHQKAKHFKCPHCSKKLNTAGGMVVHVAQVHKETITVVPNAIRGRESTDVEIFGMEGIPPEDVIAHQTSLEVESGHVVKKSRTDSIDGSDLSDGKQLTQHQAMMQNPSNAYSYGTYPGYPTQQTASLMPHQYSQFYQRPGVPPTQPYSQAYPYRPSGPPSGTPPAAAGWRPPVGGGPTAAPYGNIPPYNPSGANPQTTFNGMQPYVRPATTATSVTSPVDGTYPPYVTTTSTQAAYQQTGTAIAMSNGVGTEDGGAAISIEQSQSVAGQQQQGQQQTQKKPTATVLVYSDNEVSPEEKRASLEKYRISFGASHIVAPSSHQHSRPF</sequence>
<dbReference type="SMART" id="SM00355">
    <property type="entry name" value="ZnF_C2H2"/>
    <property type="match status" value="2"/>
</dbReference>
<evidence type="ECO:0000259" key="7">
    <source>
        <dbReference type="PROSITE" id="PS00028"/>
    </source>
</evidence>
<evidence type="ECO:0000256" key="6">
    <source>
        <dbReference type="SAM" id="MobiDB-lite"/>
    </source>
</evidence>
<keyword evidence="3" id="KW-0863">Zinc-finger</keyword>
<evidence type="ECO:0000256" key="5">
    <source>
        <dbReference type="ARBA" id="ARBA00023242"/>
    </source>
</evidence>
<dbReference type="AlphaFoldDB" id="A0A9N9F356"/>
<keyword evidence="9" id="KW-1185">Reference proteome</keyword>
<proteinExistence type="predicted"/>
<feature type="domain" description="C2H2-type" evidence="7">
    <location>
        <begin position="39"/>
        <end position="60"/>
    </location>
</feature>
<dbReference type="CDD" id="cd20908">
    <property type="entry name" value="SUF4-like"/>
    <property type="match status" value="1"/>
</dbReference>
<dbReference type="PROSITE" id="PS00028">
    <property type="entry name" value="ZINC_FINGER_C2H2_1"/>
    <property type="match status" value="1"/>
</dbReference>
<feature type="compositionally biased region" description="Polar residues" evidence="6">
    <location>
        <begin position="220"/>
        <end position="230"/>
    </location>
</feature>
<keyword evidence="5" id="KW-0539">Nucleus</keyword>